<reference evidence="4" key="3">
    <citation type="submission" date="2015-04" db="UniProtKB">
        <authorList>
            <consortium name="EnsemblPlants"/>
        </authorList>
    </citation>
    <scope>IDENTIFICATION</scope>
    <source>
        <strain evidence="4">cv. Jemalong A17</strain>
    </source>
</reference>
<evidence type="ECO:0000256" key="2">
    <source>
        <dbReference type="PROSITE-ProRule" id="PRU00708"/>
    </source>
</evidence>
<dbReference type="STRING" id="3880.A0A072U0A8"/>
<dbReference type="InterPro" id="IPR011990">
    <property type="entry name" value="TPR-like_helical_dom_sf"/>
</dbReference>
<dbReference type="EMBL" id="CM001223">
    <property type="protein sequence ID" value="KEH23219.1"/>
    <property type="molecule type" value="Genomic_DNA"/>
</dbReference>
<dbReference type="PROSITE" id="PS51375">
    <property type="entry name" value="PPR"/>
    <property type="match status" value="1"/>
</dbReference>
<evidence type="ECO:0000313" key="3">
    <source>
        <dbReference type="EMBL" id="KEH23219.1"/>
    </source>
</evidence>
<keyword evidence="5" id="KW-1185">Reference proteome</keyword>
<feature type="repeat" description="PPR" evidence="2">
    <location>
        <begin position="57"/>
        <end position="91"/>
    </location>
</feature>
<dbReference type="NCBIfam" id="TIGR00756">
    <property type="entry name" value="PPR"/>
    <property type="match status" value="1"/>
</dbReference>
<dbReference type="EnsemblPlants" id="KEH23219">
    <property type="protein sequence ID" value="KEH23219"/>
    <property type="gene ID" value="MTR_7g069310"/>
</dbReference>
<reference evidence="3 5" key="1">
    <citation type="journal article" date="2011" name="Nature">
        <title>The Medicago genome provides insight into the evolution of rhizobial symbioses.</title>
        <authorList>
            <person name="Young N.D."/>
            <person name="Debelle F."/>
            <person name="Oldroyd G.E."/>
            <person name="Geurts R."/>
            <person name="Cannon S.B."/>
            <person name="Udvardi M.K."/>
            <person name="Benedito V.A."/>
            <person name="Mayer K.F."/>
            <person name="Gouzy J."/>
            <person name="Schoof H."/>
            <person name="Van de Peer Y."/>
            <person name="Proost S."/>
            <person name="Cook D.R."/>
            <person name="Meyers B.C."/>
            <person name="Spannagl M."/>
            <person name="Cheung F."/>
            <person name="De Mita S."/>
            <person name="Krishnakumar V."/>
            <person name="Gundlach H."/>
            <person name="Zhou S."/>
            <person name="Mudge J."/>
            <person name="Bharti A.K."/>
            <person name="Murray J.D."/>
            <person name="Naoumkina M.A."/>
            <person name="Rosen B."/>
            <person name="Silverstein K.A."/>
            <person name="Tang H."/>
            <person name="Rombauts S."/>
            <person name="Zhao P.X."/>
            <person name="Zhou P."/>
            <person name="Barbe V."/>
            <person name="Bardou P."/>
            <person name="Bechner M."/>
            <person name="Bellec A."/>
            <person name="Berger A."/>
            <person name="Berges H."/>
            <person name="Bidwell S."/>
            <person name="Bisseling T."/>
            <person name="Choisne N."/>
            <person name="Couloux A."/>
            <person name="Denny R."/>
            <person name="Deshpande S."/>
            <person name="Dai X."/>
            <person name="Doyle J.J."/>
            <person name="Dudez A.M."/>
            <person name="Farmer A.D."/>
            <person name="Fouteau S."/>
            <person name="Franken C."/>
            <person name="Gibelin C."/>
            <person name="Gish J."/>
            <person name="Goldstein S."/>
            <person name="Gonzalez A.J."/>
            <person name="Green P.J."/>
            <person name="Hallab A."/>
            <person name="Hartog M."/>
            <person name="Hua A."/>
            <person name="Humphray S.J."/>
            <person name="Jeong D.H."/>
            <person name="Jing Y."/>
            <person name="Jocker A."/>
            <person name="Kenton S.M."/>
            <person name="Kim D.J."/>
            <person name="Klee K."/>
            <person name="Lai H."/>
            <person name="Lang C."/>
            <person name="Lin S."/>
            <person name="Macmil S.L."/>
            <person name="Magdelenat G."/>
            <person name="Matthews L."/>
            <person name="McCorrison J."/>
            <person name="Monaghan E.L."/>
            <person name="Mun J.H."/>
            <person name="Najar F.Z."/>
            <person name="Nicholson C."/>
            <person name="Noirot C."/>
            <person name="O'Bleness M."/>
            <person name="Paule C.R."/>
            <person name="Poulain J."/>
            <person name="Prion F."/>
            <person name="Qin B."/>
            <person name="Qu C."/>
            <person name="Retzel E.F."/>
            <person name="Riddle C."/>
            <person name="Sallet E."/>
            <person name="Samain S."/>
            <person name="Samson N."/>
            <person name="Sanders I."/>
            <person name="Saurat O."/>
            <person name="Scarpelli C."/>
            <person name="Schiex T."/>
            <person name="Segurens B."/>
            <person name="Severin A.J."/>
            <person name="Sherrier D.J."/>
            <person name="Shi R."/>
            <person name="Sims S."/>
            <person name="Singer S.R."/>
            <person name="Sinharoy S."/>
            <person name="Sterck L."/>
            <person name="Viollet A."/>
            <person name="Wang B.B."/>
            <person name="Wang K."/>
            <person name="Wang M."/>
            <person name="Wang X."/>
            <person name="Warfsmann J."/>
            <person name="Weissenbach J."/>
            <person name="White D.D."/>
            <person name="White J.D."/>
            <person name="Wiley G.B."/>
            <person name="Wincker P."/>
            <person name="Xing Y."/>
            <person name="Yang L."/>
            <person name="Yao Z."/>
            <person name="Ying F."/>
            <person name="Zhai J."/>
            <person name="Zhou L."/>
            <person name="Zuber A."/>
            <person name="Denarie J."/>
            <person name="Dixon R.A."/>
            <person name="May G.D."/>
            <person name="Schwartz D.C."/>
            <person name="Rogers J."/>
            <person name="Quetier F."/>
            <person name="Town C.D."/>
            <person name="Roe B.A."/>
        </authorList>
    </citation>
    <scope>NUCLEOTIDE SEQUENCE [LARGE SCALE GENOMIC DNA]</scope>
    <source>
        <strain evidence="3">A17</strain>
        <strain evidence="4 5">cv. Jemalong A17</strain>
    </source>
</reference>
<gene>
    <name evidence="3" type="ordered locus">MTR_7g069310</name>
</gene>
<dbReference type="HOGENOM" id="CLU_1629561_0_0_1"/>
<evidence type="ECO:0000256" key="1">
    <source>
        <dbReference type="ARBA" id="ARBA00022737"/>
    </source>
</evidence>
<dbReference type="InterPro" id="IPR052308">
    <property type="entry name" value="PPR_domain-containing"/>
</dbReference>
<organism evidence="3 5">
    <name type="scientific">Medicago truncatula</name>
    <name type="common">Barrel medic</name>
    <name type="synonym">Medicago tribuloides</name>
    <dbReference type="NCBI Taxonomy" id="3880"/>
    <lineage>
        <taxon>Eukaryota</taxon>
        <taxon>Viridiplantae</taxon>
        <taxon>Streptophyta</taxon>
        <taxon>Embryophyta</taxon>
        <taxon>Tracheophyta</taxon>
        <taxon>Spermatophyta</taxon>
        <taxon>Magnoliopsida</taxon>
        <taxon>eudicotyledons</taxon>
        <taxon>Gunneridae</taxon>
        <taxon>Pentapetalae</taxon>
        <taxon>rosids</taxon>
        <taxon>fabids</taxon>
        <taxon>Fabales</taxon>
        <taxon>Fabaceae</taxon>
        <taxon>Papilionoideae</taxon>
        <taxon>50 kb inversion clade</taxon>
        <taxon>NPAAA clade</taxon>
        <taxon>Hologalegina</taxon>
        <taxon>IRL clade</taxon>
        <taxon>Trifolieae</taxon>
        <taxon>Medicago</taxon>
    </lineage>
</organism>
<dbReference type="AlphaFoldDB" id="A0A072U0A8"/>
<dbReference type="PANTHER" id="PTHR47937:SF2">
    <property type="entry name" value="PENTATRICOPEPTIDE (PPR) REPEAT-CONTAINING PROTEIN, PF01535'-RELATED"/>
    <property type="match status" value="1"/>
</dbReference>
<evidence type="ECO:0000313" key="5">
    <source>
        <dbReference type="Proteomes" id="UP000002051"/>
    </source>
</evidence>
<accession>A0A072U0A8</accession>
<name>A0A072U0A8_MEDTR</name>
<sequence length="163" mass="18575">MFDDALATSRKVGTKLYCRPLDTDSNHKLISTFCEYGILSKAENQFQEMYSMTMYLDVPTHMSLIDACLKVNSIDDALRILNKMVDVGIKVDTPSSNRVFGKLIKNGKVMDCAHILSKVALKHVVLHTYVEATTLHCKSSKMKEIHATFIMFPLELHWVHQRI</sequence>
<dbReference type="Proteomes" id="UP000002051">
    <property type="component" value="Unassembled WGS sequence"/>
</dbReference>
<proteinExistence type="predicted"/>
<dbReference type="Pfam" id="PF01535">
    <property type="entry name" value="PPR"/>
    <property type="match status" value="1"/>
</dbReference>
<dbReference type="InterPro" id="IPR002885">
    <property type="entry name" value="PPR_rpt"/>
</dbReference>
<protein>
    <submittedName>
        <fullName evidence="3">PPR repeat protein</fullName>
    </submittedName>
</protein>
<reference evidence="3 5" key="2">
    <citation type="journal article" date="2014" name="BMC Genomics">
        <title>An improved genome release (version Mt4.0) for the model legume Medicago truncatula.</title>
        <authorList>
            <person name="Tang H."/>
            <person name="Krishnakumar V."/>
            <person name="Bidwell S."/>
            <person name="Rosen B."/>
            <person name="Chan A."/>
            <person name="Zhou S."/>
            <person name="Gentzbittel L."/>
            <person name="Childs K.L."/>
            <person name="Yandell M."/>
            <person name="Gundlach H."/>
            <person name="Mayer K.F."/>
            <person name="Schwartz D.C."/>
            <person name="Town C.D."/>
        </authorList>
    </citation>
    <scope>GENOME REANNOTATION</scope>
    <source>
        <strain evidence="3">A17</strain>
        <strain evidence="4 5">cv. Jemalong A17</strain>
    </source>
</reference>
<evidence type="ECO:0000313" key="4">
    <source>
        <dbReference type="EnsemblPlants" id="KEH23219"/>
    </source>
</evidence>
<dbReference type="PANTHER" id="PTHR47937">
    <property type="entry name" value="PLASTID TRANSCRIPTIONALLY ACTIVE CHROMOSOME 2-LIKE PROTEIN"/>
    <property type="match status" value="1"/>
</dbReference>
<dbReference type="Gene3D" id="1.25.40.10">
    <property type="entry name" value="Tetratricopeptide repeat domain"/>
    <property type="match status" value="1"/>
</dbReference>
<keyword evidence="1" id="KW-0677">Repeat</keyword>